<evidence type="ECO:0000256" key="1">
    <source>
        <dbReference type="ARBA" id="ARBA00001933"/>
    </source>
</evidence>
<evidence type="ECO:0000256" key="2">
    <source>
        <dbReference type="ARBA" id="ARBA00022898"/>
    </source>
</evidence>
<dbReference type="InterPro" id="IPR036052">
    <property type="entry name" value="TrpB-like_PALP_sf"/>
</dbReference>
<dbReference type="EMBL" id="BARS01045411">
    <property type="protein sequence ID" value="GAG32373.1"/>
    <property type="molecule type" value="Genomic_DNA"/>
</dbReference>
<dbReference type="GO" id="GO:0004794">
    <property type="term" value="F:threonine deaminase activity"/>
    <property type="evidence" value="ECO:0007669"/>
    <property type="project" value="TreeGrafter"/>
</dbReference>
<keyword evidence="3" id="KW-0456">Lyase</keyword>
<reference evidence="6" key="1">
    <citation type="journal article" date="2014" name="Front. Microbiol.">
        <title>High frequency of phylogenetically diverse reductive dehalogenase-homologous genes in deep subseafloor sedimentary metagenomes.</title>
        <authorList>
            <person name="Kawai M."/>
            <person name="Futagami T."/>
            <person name="Toyoda A."/>
            <person name="Takaki Y."/>
            <person name="Nishi S."/>
            <person name="Hori S."/>
            <person name="Arai W."/>
            <person name="Tsubouchi T."/>
            <person name="Morono Y."/>
            <person name="Uchiyama I."/>
            <person name="Ito T."/>
            <person name="Fujiyama A."/>
            <person name="Inagaki F."/>
            <person name="Takami H."/>
        </authorList>
    </citation>
    <scope>NUCLEOTIDE SEQUENCE</scope>
    <source>
        <strain evidence="6">Expedition CK06-06</strain>
    </source>
</reference>
<dbReference type="PANTHER" id="PTHR48078">
    <property type="entry name" value="THREONINE DEHYDRATASE, MITOCHONDRIAL-RELATED"/>
    <property type="match status" value="1"/>
</dbReference>
<accession>X0X6T3</accession>
<dbReference type="InterPro" id="IPR001926">
    <property type="entry name" value="TrpB-like_PALP"/>
</dbReference>
<evidence type="ECO:0000313" key="6">
    <source>
        <dbReference type="EMBL" id="GAG32373.1"/>
    </source>
</evidence>
<keyword evidence="2" id="KW-0663">Pyridoxal phosphate</keyword>
<dbReference type="InterPro" id="IPR050147">
    <property type="entry name" value="Ser/Thr_Dehydratase"/>
</dbReference>
<feature type="compositionally biased region" description="Basic residues" evidence="4">
    <location>
        <begin position="114"/>
        <end position="130"/>
    </location>
</feature>
<gene>
    <name evidence="6" type="ORF">S01H1_68469</name>
</gene>
<feature type="non-terminal residue" evidence="6">
    <location>
        <position position="1"/>
    </location>
</feature>
<name>X0X6T3_9ZZZZ</name>
<feature type="domain" description="Tryptophan synthase beta chain-like PALP" evidence="5">
    <location>
        <begin position="1"/>
        <end position="104"/>
    </location>
</feature>
<comment type="caution">
    <text evidence="6">The sequence shown here is derived from an EMBL/GenBank/DDBJ whole genome shotgun (WGS) entry which is preliminary data.</text>
</comment>
<evidence type="ECO:0000256" key="4">
    <source>
        <dbReference type="SAM" id="MobiDB-lite"/>
    </source>
</evidence>
<dbReference type="GO" id="GO:0003941">
    <property type="term" value="F:L-serine ammonia-lyase activity"/>
    <property type="evidence" value="ECO:0007669"/>
    <property type="project" value="TreeGrafter"/>
</dbReference>
<protein>
    <recommendedName>
        <fullName evidence="5">Tryptophan synthase beta chain-like PALP domain-containing protein</fullName>
    </recommendedName>
</protein>
<proteinExistence type="predicted"/>
<evidence type="ECO:0000256" key="3">
    <source>
        <dbReference type="ARBA" id="ARBA00023239"/>
    </source>
</evidence>
<dbReference type="GO" id="GO:0006567">
    <property type="term" value="P:L-threonine catabolic process"/>
    <property type="evidence" value="ECO:0007669"/>
    <property type="project" value="TreeGrafter"/>
</dbReference>
<dbReference type="Pfam" id="PF00291">
    <property type="entry name" value="PALP"/>
    <property type="match status" value="1"/>
</dbReference>
<dbReference type="GO" id="GO:0006565">
    <property type="term" value="P:L-serine catabolic process"/>
    <property type="evidence" value="ECO:0007669"/>
    <property type="project" value="TreeGrafter"/>
</dbReference>
<dbReference type="SUPFAM" id="SSF53686">
    <property type="entry name" value="Tryptophan synthase beta subunit-like PLP-dependent enzymes"/>
    <property type="match status" value="1"/>
</dbReference>
<dbReference type="PANTHER" id="PTHR48078:SF6">
    <property type="entry name" value="L-THREONINE DEHYDRATASE CATABOLIC TDCB"/>
    <property type="match status" value="1"/>
</dbReference>
<feature type="region of interest" description="Disordered" evidence="4">
    <location>
        <begin position="111"/>
        <end position="130"/>
    </location>
</feature>
<sequence length="130" mass="13817">RIIGVEPAACAAAKASREAGRRITLPPEETVADGARVSVGEKAWSVISELVDDIVSVEDEEIIEAVHFILTRSKLVVEPTGAMTVAALLSRRFPGGAAVAVLSGGNLDPEMLAQHRRGKSTRGSRRTRCE</sequence>
<dbReference type="Gene3D" id="3.40.50.1100">
    <property type="match status" value="1"/>
</dbReference>
<evidence type="ECO:0000259" key="5">
    <source>
        <dbReference type="Pfam" id="PF00291"/>
    </source>
</evidence>
<organism evidence="6">
    <name type="scientific">marine sediment metagenome</name>
    <dbReference type="NCBI Taxonomy" id="412755"/>
    <lineage>
        <taxon>unclassified sequences</taxon>
        <taxon>metagenomes</taxon>
        <taxon>ecological metagenomes</taxon>
    </lineage>
</organism>
<comment type="cofactor">
    <cofactor evidence="1">
        <name>pyridoxal 5'-phosphate</name>
        <dbReference type="ChEBI" id="CHEBI:597326"/>
    </cofactor>
</comment>
<dbReference type="AlphaFoldDB" id="X0X6T3"/>
<dbReference type="GO" id="GO:0009097">
    <property type="term" value="P:isoleucine biosynthetic process"/>
    <property type="evidence" value="ECO:0007669"/>
    <property type="project" value="TreeGrafter"/>
</dbReference>